<keyword evidence="3" id="KW-0732">Signal</keyword>
<dbReference type="GO" id="GO:0005975">
    <property type="term" value="P:carbohydrate metabolic process"/>
    <property type="evidence" value="ECO:0007669"/>
    <property type="project" value="InterPro"/>
</dbReference>
<protein>
    <submittedName>
        <fullName evidence="4">BZ3500_MvSof-1268-A1-R1_Chr12-1g03678 protein</fullName>
    </submittedName>
</protein>
<name>A0A2X0LEH3_9BASI</name>
<evidence type="ECO:0000313" key="5">
    <source>
        <dbReference type="Proteomes" id="UP000249723"/>
    </source>
</evidence>
<dbReference type="GO" id="GO:0016787">
    <property type="term" value="F:hydrolase activity"/>
    <property type="evidence" value="ECO:0007669"/>
    <property type="project" value="UniProtKB-KW"/>
</dbReference>
<proteinExistence type="predicted"/>
<reference evidence="5" key="1">
    <citation type="submission" date="2016-10" db="EMBL/GenBank/DDBJ databases">
        <authorList>
            <person name="Jeantristanb JTB J.-T."/>
            <person name="Ricardo R."/>
        </authorList>
    </citation>
    <scope>NUCLEOTIDE SEQUENCE [LARGE SCALE GENOMIC DNA]</scope>
</reference>
<dbReference type="PANTHER" id="PTHR41814:SF1">
    <property type="entry name" value="CELLULASE"/>
    <property type="match status" value="1"/>
</dbReference>
<accession>A0A2X0LEH3</accession>
<dbReference type="Proteomes" id="UP000249723">
    <property type="component" value="Unassembled WGS sequence"/>
</dbReference>
<dbReference type="Pfam" id="PF07470">
    <property type="entry name" value="Glyco_hydro_88"/>
    <property type="match status" value="1"/>
</dbReference>
<dbReference type="PANTHER" id="PTHR41814">
    <property type="entry name" value="EXPRESSED PROTEIN"/>
    <property type="match status" value="1"/>
</dbReference>
<organism evidence="4 5">
    <name type="scientific">Microbotryum saponariae</name>
    <dbReference type="NCBI Taxonomy" id="289078"/>
    <lineage>
        <taxon>Eukaryota</taxon>
        <taxon>Fungi</taxon>
        <taxon>Dikarya</taxon>
        <taxon>Basidiomycota</taxon>
        <taxon>Pucciniomycotina</taxon>
        <taxon>Microbotryomycetes</taxon>
        <taxon>Microbotryales</taxon>
        <taxon>Microbotryaceae</taxon>
        <taxon>Microbotryum</taxon>
    </lineage>
</organism>
<dbReference type="InterPro" id="IPR012341">
    <property type="entry name" value="6hp_glycosidase-like_sf"/>
</dbReference>
<sequence>MLSQSTGRPFLRSWGGFLCLLWSPLSLVLAATIPNSHSSLYNSDLDSRTLARVRERLDSVARDVWVSGTQTEAYLELDHPQLTVFNPFAESSRNWGILESSFPNSSNRIVLNWLERLGPDDKQFAVIKGGAAGDPASLGYAWMIAQATTRDERTQERLERMIEAEVEWLLEKVPRTTDGAISHRKEVTQLWSDFIYMVPPFLAARGIATSNHSLLLESYRQIKLYRSHLQDPSTHLWRHVRYGSWEDPSLWATGNAWAAAGITRVLATLTNSFHAETYSHEIRDLALWANEIVEAGFARVKKDGLLPNHLDDPYDFSDSASSALLASTTFRLHQLGMIRKPSTTLATAEKIRSKINDKIDPKTGWLRGCVVSTSSRTRTRECLYYYFWLRTHSFFHFPTCYQNPLSWYQRTDQSPEAQAFVILLEAAWRDSRMKRERNSIASKEKGFGSQGTKHPSQRQVSKGQ</sequence>
<feature type="compositionally biased region" description="Polar residues" evidence="2">
    <location>
        <begin position="450"/>
        <end position="464"/>
    </location>
</feature>
<evidence type="ECO:0000256" key="1">
    <source>
        <dbReference type="ARBA" id="ARBA00022801"/>
    </source>
</evidence>
<dbReference type="InterPro" id="IPR010905">
    <property type="entry name" value="Glyco_hydro_88"/>
</dbReference>
<feature type="signal peptide" evidence="3">
    <location>
        <begin position="1"/>
        <end position="30"/>
    </location>
</feature>
<feature type="region of interest" description="Disordered" evidence="2">
    <location>
        <begin position="435"/>
        <end position="464"/>
    </location>
</feature>
<evidence type="ECO:0000256" key="2">
    <source>
        <dbReference type="SAM" id="MobiDB-lite"/>
    </source>
</evidence>
<feature type="compositionally biased region" description="Basic and acidic residues" evidence="2">
    <location>
        <begin position="435"/>
        <end position="446"/>
    </location>
</feature>
<dbReference type="AlphaFoldDB" id="A0A2X0LEH3"/>
<dbReference type="InterPro" id="IPR008928">
    <property type="entry name" value="6-hairpin_glycosidase_sf"/>
</dbReference>
<dbReference type="EMBL" id="FMWP01000054">
    <property type="protein sequence ID" value="SCZ94818.1"/>
    <property type="molecule type" value="Genomic_DNA"/>
</dbReference>
<gene>
    <name evidence="4" type="ORF">BZ3500_MVSOF-1268-A1-R1_CHR12-1G03678</name>
</gene>
<dbReference type="Gene3D" id="1.50.10.10">
    <property type="match status" value="1"/>
</dbReference>
<evidence type="ECO:0000313" key="4">
    <source>
        <dbReference type="EMBL" id="SCZ94818.1"/>
    </source>
</evidence>
<keyword evidence="5" id="KW-1185">Reference proteome</keyword>
<keyword evidence="1" id="KW-0378">Hydrolase</keyword>
<dbReference type="STRING" id="289078.A0A2X0LEH3"/>
<dbReference type="SUPFAM" id="SSF48208">
    <property type="entry name" value="Six-hairpin glycosidases"/>
    <property type="match status" value="1"/>
</dbReference>
<dbReference type="OrthoDB" id="4138492at2759"/>
<evidence type="ECO:0000256" key="3">
    <source>
        <dbReference type="SAM" id="SignalP"/>
    </source>
</evidence>
<feature type="chain" id="PRO_5030060201" evidence="3">
    <location>
        <begin position="31"/>
        <end position="464"/>
    </location>
</feature>